<name>A0AAN8IVG5_TRICO</name>
<dbReference type="PANTHER" id="PTHR47372">
    <property type="entry name" value="DAUER UP-REGULATED-RELATED"/>
    <property type="match status" value="1"/>
</dbReference>
<organism evidence="2 3">
    <name type="scientific">Trichostrongylus colubriformis</name>
    <name type="common">Black scour worm</name>
    <dbReference type="NCBI Taxonomy" id="6319"/>
    <lineage>
        <taxon>Eukaryota</taxon>
        <taxon>Metazoa</taxon>
        <taxon>Ecdysozoa</taxon>
        <taxon>Nematoda</taxon>
        <taxon>Chromadorea</taxon>
        <taxon>Rhabditida</taxon>
        <taxon>Rhabditina</taxon>
        <taxon>Rhabditomorpha</taxon>
        <taxon>Strongyloidea</taxon>
        <taxon>Trichostrongylidae</taxon>
        <taxon>Trichostrongylus</taxon>
    </lineage>
</organism>
<accession>A0AAN8IVG5</accession>
<proteinExistence type="predicted"/>
<feature type="compositionally biased region" description="Pro residues" evidence="1">
    <location>
        <begin position="232"/>
        <end position="242"/>
    </location>
</feature>
<dbReference type="Proteomes" id="UP001331761">
    <property type="component" value="Unassembled WGS sequence"/>
</dbReference>
<evidence type="ECO:0000313" key="3">
    <source>
        <dbReference type="Proteomes" id="UP001331761"/>
    </source>
</evidence>
<feature type="compositionally biased region" description="Polar residues" evidence="1">
    <location>
        <begin position="116"/>
        <end position="134"/>
    </location>
</feature>
<dbReference type="Gene3D" id="1.20.120.20">
    <property type="entry name" value="Apolipoprotein"/>
    <property type="match status" value="1"/>
</dbReference>
<keyword evidence="3" id="KW-1185">Reference proteome</keyword>
<evidence type="ECO:0000256" key="1">
    <source>
        <dbReference type="SAM" id="MobiDB-lite"/>
    </source>
</evidence>
<reference evidence="2 3" key="1">
    <citation type="submission" date="2019-10" db="EMBL/GenBank/DDBJ databases">
        <title>Assembly and Annotation for the nematode Trichostrongylus colubriformis.</title>
        <authorList>
            <person name="Martin J."/>
        </authorList>
    </citation>
    <scope>NUCLEOTIDE SEQUENCE [LARGE SCALE GENOMIC DNA]</scope>
    <source>
        <strain evidence="2">G859</strain>
        <tissue evidence="2">Whole worm</tissue>
    </source>
</reference>
<sequence length="494" mass="53465">MQIYGQDIFLFAADEVYVQNDVADAVKSGADHAAHAVTNAKQAVSDAGESAQGGLSGIVEAVGLVRKTEPVKTYVYTATGQFINAIGGTIGDAPPFRLEARLNTLVDRQRRQYIQPNVGWPSTQDQRATQWPTSQYDQRAREEQRRAYEQQYQDRLRQQQEEARRRAACNPRPQPPPAPQTRKNCLPRRTQEFRLAPTPPPVPIRRNCRPRTIPTHPPPVYTPRHTNCRPTTPAPPPPPPQPQRRTNCIPVYPTYPPQPQQYYNCPPTYPPQPQSVPCYPSPPLQQPVSYYPGCIPQSLPRGDQTDRRNEFRASPGCIAPVVSRPEDCEGSVKIVSVDAAGKVQHYLYKTARDANQVLATVASNVRQAFHQAAGRIEQGGGKVADSTQNLAGSALDGIGNAATAVKDHTVHGLQKTGEVIGDAGSAVKDTAVDAASAVKDTASGAAEWTENAATSVKDHAVHGFQRTGEAIGDAATAAKDTASGAALWAGGVYI</sequence>
<protein>
    <submittedName>
        <fullName evidence="2">Uncharacterized protein</fullName>
    </submittedName>
</protein>
<dbReference type="PANTHER" id="PTHR47372:SF11">
    <property type="entry name" value="RE19971P"/>
    <property type="match status" value="1"/>
</dbReference>
<dbReference type="AlphaFoldDB" id="A0AAN8IVG5"/>
<evidence type="ECO:0000313" key="2">
    <source>
        <dbReference type="EMBL" id="KAK5985233.1"/>
    </source>
</evidence>
<feature type="compositionally biased region" description="Basic and acidic residues" evidence="1">
    <location>
        <begin position="138"/>
        <end position="165"/>
    </location>
</feature>
<comment type="caution">
    <text evidence="2">The sequence shown here is derived from an EMBL/GenBank/DDBJ whole genome shotgun (WGS) entry which is preliminary data.</text>
</comment>
<dbReference type="EMBL" id="WIXE01001949">
    <property type="protein sequence ID" value="KAK5985233.1"/>
    <property type="molecule type" value="Genomic_DNA"/>
</dbReference>
<gene>
    <name evidence="2" type="ORF">GCK32_002969</name>
</gene>
<feature type="region of interest" description="Disordered" evidence="1">
    <location>
        <begin position="116"/>
        <end position="248"/>
    </location>
</feature>